<feature type="signal peptide" evidence="1">
    <location>
        <begin position="1"/>
        <end position="19"/>
    </location>
</feature>
<evidence type="ECO:0000313" key="3">
    <source>
        <dbReference type="Proteomes" id="UP000285146"/>
    </source>
</evidence>
<sequence>MHCMSIIIILLGFLGIAASAPTKAKVSPLTKAMPTHTAPSTCATYYPSILRQLVEAEPDVMQANTAENIKHFHVAQAVSFADNVKFNRIHQHVVFNNIAAGSWNCQLMVSWPDTTGGMHINIVSKSGQHASTGVSLDVYSASYNASAFAGLPAPKGSHVGTTNQGPFATWGSMMNAIVQPGMNGLSVKGDGEKMQDRASATSAKLAYFSTVSVNPGEYGITVNSRACPTESNGTLEFLFEIPSTDGRNASVEFLGSMEEGAGVYLLANC</sequence>
<dbReference type="EMBL" id="LKEB01000001">
    <property type="protein sequence ID" value="ROW18110.1"/>
    <property type="molecule type" value="Genomic_DNA"/>
</dbReference>
<keyword evidence="1" id="KW-0732">Signal</keyword>
<gene>
    <name evidence="2" type="ORF">VPNG_00186</name>
</gene>
<feature type="chain" id="PRO_5019199463" description="Ubiquitin 3 binding protein But2 C-terminal domain-containing protein" evidence="1">
    <location>
        <begin position="20"/>
        <end position="269"/>
    </location>
</feature>
<dbReference type="OrthoDB" id="5308323at2759"/>
<protein>
    <recommendedName>
        <fullName evidence="4">Ubiquitin 3 binding protein But2 C-terminal domain-containing protein</fullName>
    </recommendedName>
</protein>
<name>A0A423XP18_9PEZI</name>
<organism evidence="2 3">
    <name type="scientific">Cytospora leucostoma</name>
    <dbReference type="NCBI Taxonomy" id="1230097"/>
    <lineage>
        <taxon>Eukaryota</taxon>
        <taxon>Fungi</taxon>
        <taxon>Dikarya</taxon>
        <taxon>Ascomycota</taxon>
        <taxon>Pezizomycotina</taxon>
        <taxon>Sordariomycetes</taxon>
        <taxon>Sordariomycetidae</taxon>
        <taxon>Diaporthales</taxon>
        <taxon>Cytosporaceae</taxon>
        <taxon>Cytospora</taxon>
    </lineage>
</organism>
<evidence type="ECO:0000256" key="1">
    <source>
        <dbReference type="SAM" id="SignalP"/>
    </source>
</evidence>
<dbReference type="STRING" id="1230097.A0A423XP18"/>
<dbReference type="InParanoid" id="A0A423XP18"/>
<evidence type="ECO:0000313" key="2">
    <source>
        <dbReference type="EMBL" id="ROW18110.1"/>
    </source>
</evidence>
<evidence type="ECO:0008006" key="4">
    <source>
        <dbReference type="Google" id="ProtNLM"/>
    </source>
</evidence>
<accession>A0A423XP18</accession>
<comment type="caution">
    <text evidence="2">The sequence shown here is derived from an EMBL/GenBank/DDBJ whole genome shotgun (WGS) entry which is preliminary data.</text>
</comment>
<dbReference type="Proteomes" id="UP000285146">
    <property type="component" value="Unassembled WGS sequence"/>
</dbReference>
<keyword evidence="3" id="KW-1185">Reference proteome</keyword>
<dbReference type="AlphaFoldDB" id="A0A423XP18"/>
<proteinExistence type="predicted"/>
<reference evidence="2 3" key="1">
    <citation type="submission" date="2015-09" db="EMBL/GenBank/DDBJ databases">
        <title>Host preference determinants of Valsa canker pathogens revealed by comparative genomics.</title>
        <authorList>
            <person name="Yin Z."/>
            <person name="Huang L."/>
        </authorList>
    </citation>
    <scope>NUCLEOTIDE SEQUENCE [LARGE SCALE GENOMIC DNA]</scope>
    <source>
        <strain evidence="2 3">SXYLt</strain>
    </source>
</reference>